<accession>A0A6G7YG79</accession>
<dbReference type="KEGG" id="npi:G7071_10580"/>
<dbReference type="Proteomes" id="UP000502035">
    <property type="component" value="Chromosome"/>
</dbReference>
<keyword evidence="2" id="KW-1185">Reference proteome</keyword>
<reference evidence="1 2" key="1">
    <citation type="submission" date="2020-03" db="EMBL/GenBank/DDBJ databases">
        <title>Nocardioides sp. nov., isolated from fish.</title>
        <authorList>
            <person name="Hyun D.-W."/>
            <person name="Bae J.-W."/>
        </authorList>
    </citation>
    <scope>NUCLEOTIDE SEQUENCE [LARGE SCALE GENOMIC DNA]</scope>
    <source>
        <strain evidence="1 2">HDW12A</strain>
    </source>
</reference>
<evidence type="ECO:0000313" key="2">
    <source>
        <dbReference type="Proteomes" id="UP000502035"/>
    </source>
</evidence>
<evidence type="ECO:0000313" key="1">
    <source>
        <dbReference type="EMBL" id="QIK75822.1"/>
    </source>
</evidence>
<organism evidence="1 2">
    <name type="scientific">Nocardioides piscis</name>
    <dbReference type="NCBI Taxonomy" id="2714938"/>
    <lineage>
        <taxon>Bacteria</taxon>
        <taxon>Bacillati</taxon>
        <taxon>Actinomycetota</taxon>
        <taxon>Actinomycetes</taxon>
        <taxon>Propionibacteriales</taxon>
        <taxon>Nocardioidaceae</taxon>
        <taxon>Nocardioides</taxon>
    </lineage>
</organism>
<dbReference type="EMBL" id="CP049866">
    <property type="protein sequence ID" value="QIK75822.1"/>
    <property type="molecule type" value="Genomic_DNA"/>
</dbReference>
<dbReference type="AlphaFoldDB" id="A0A6G7YG79"/>
<dbReference type="NCBIfam" id="NF047719">
    <property type="entry name" value="SCO6745_fam_HTH"/>
    <property type="match status" value="1"/>
</dbReference>
<name>A0A6G7YG79_9ACTN</name>
<sequence>MEPRDYGRIARSLEPLHALGYFSPDVEEALVGAGLRKGRTAYFASRSAAMGRVGAGVIAATFYNFHPALVAKCVPTAWDQIAPEDAVAARYRGIDASYHRLLGAEVLASPEVAEAAELARQASEGCTAPGRPLYAGHADLAWPTEPHLVLFHALTLLREHRGDGHVAALLAAGLSGLEALVTHCATGKGFVPVVAQFTRGWSDDEWAAATGALVERGLLAPEGGLTDAGRDLRREVEAATDQMAAEPWVHLGDEGALRLAELGQPLVARALENGAFPDGVFSAG</sequence>
<protein>
    <recommendedName>
        <fullName evidence="3">SalK</fullName>
    </recommendedName>
</protein>
<dbReference type="RefSeq" id="WP_166318299.1">
    <property type="nucleotide sequence ID" value="NZ_CP049866.1"/>
</dbReference>
<dbReference type="Pfam" id="PF21863">
    <property type="entry name" value="HTH_67"/>
    <property type="match status" value="1"/>
</dbReference>
<evidence type="ECO:0008006" key="3">
    <source>
        <dbReference type="Google" id="ProtNLM"/>
    </source>
</evidence>
<proteinExistence type="predicted"/>
<gene>
    <name evidence="1" type="ORF">G7071_10580</name>
</gene>
<dbReference type="InterPro" id="IPR054058">
    <property type="entry name" value="HTH_67"/>
</dbReference>